<name>A0A061D8J5_BABBI</name>
<evidence type="ECO:0000313" key="3">
    <source>
        <dbReference type="Proteomes" id="UP000033188"/>
    </source>
</evidence>
<dbReference type="RefSeq" id="XP_012769217.1">
    <property type="nucleotide sequence ID" value="XM_012913763.1"/>
</dbReference>
<dbReference type="Proteomes" id="UP000033188">
    <property type="component" value="Chromosome 3"/>
</dbReference>
<feature type="region of interest" description="Disordered" evidence="1">
    <location>
        <begin position="54"/>
        <end position="76"/>
    </location>
</feature>
<dbReference type="AlphaFoldDB" id="A0A061D8J5"/>
<evidence type="ECO:0000256" key="1">
    <source>
        <dbReference type="SAM" id="MobiDB-lite"/>
    </source>
</evidence>
<dbReference type="EMBL" id="LK391709">
    <property type="protein sequence ID" value="CDR97031.1"/>
    <property type="molecule type" value="Genomic_DNA"/>
</dbReference>
<dbReference type="KEGG" id="bbig:BBBOND_0309340"/>
<accession>A0A061D8J5</accession>
<evidence type="ECO:0000313" key="2">
    <source>
        <dbReference type="EMBL" id="CDR97031.1"/>
    </source>
</evidence>
<dbReference type="OrthoDB" id="378673at2759"/>
<proteinExistence type="predicted"/>
<sequence length="306" mass="32899">MAPKAGVKGNECLPQAYSNVLAGTAKKAVNNVPLRERLMAQGVYTASTSTEARSAAAPLFSPQKPARRSVKGKGTSTSLPKVGMSRYFQRKADVNGRTSLSNSISHDTGALHTGELRHFASVADNEGSFAFMLDPVEVARVKEHSEALLATLTCEESDCADVQIVDTSSLDQLAAEMPAAAFGGSSCVPLLNNPRGACYAMLRVPPTSHFGPFINTSGVMVLIFIDLPPGKLFYESLNLTGKRKVPCPRQAHVLVLPDDVFKLHNESKTGEASVLMLSCRRDGKEFNIEQHVQGAFLTPIRQLQEG</sequence>
<reference evidence="3" key="1">
    <citation type="journal article" date="2014" name="Nucleic Acids Res.">
        <title>The evolutionary dynamics of variant antigen genes in Babesia reveal a history of genomic innovation underlying host-parasite interaction.</title>
        <authorList>
            <person name="Jackson A.P."/>
            <person name="Otto T.D."/>
            <person name="Darby A."/>
            <person name="Ramaprasad A."/>
            <person name="Xia D."/>
            <person name="Echaide I.E."/>
            <person name="Farber M."/>
            <person name="Gahlot S."/>
            <person name="Gamble J."/>
            <person name="Gupta D."/>
            <person name="Gupta Y."/>
            <person name="Jackson L."/>
            <person name="Malandrin L."/>
            <person name="Malas T.B."/>
            <person name="Moussa E."/>
            <person name="Nair M."/>
            <person name="Reid A.J."/>
            <person name="Sanders M."/>
            <person name="Sharma J."/>
            <person name="Tracey A."/>
            <person name="Quail M.A."/>
            <person name="Weir W."/>
            <person name="Wastling J.M."/>
            <person name="Hall N."/>
            <person name="Willadsen P."/>
            <person name="Lingelbach K."/>
            <person name="Shiels B."/>
            <person name="Tait A."/>
            <person name="Berriman M."/>
            <person name="Allred D.R."/>
            <person name="Pain A."/>
        </authorList>
    </citation>
    <scope>NUCLEOTIDE SEQUENCE [LARGE SCALE GENOMIC DNA]</scope>
    <source>
        <strain evidence="3">Bond</strain>
    </source>
</reference>
<dbReference type="GeneID" id="24565572"/>
<organism evidence="2 3">
    <name type="scientific">Babesia bigemina</name>
    <dbReference type="NCBI Taxonomy" id="5866"/>
    <lineage>
        <taxon>Eukaryota</taxon>
        <taxon>Sar</taxon>
        <taxon>Alveolata</taxon>
        <taxon>Apicomplexa</taxon>
        <taxon>Aconoidasida</taxon>
        <taxon>Piroplasmida</taxon>
        <taxon>Babesiidae</taxon>
        <taxon>Babesia</taxon>
    </lineage>
</organism>
<keyword evidence="3" id="KW-1185">Reference proteome</keyword>
<gene>
    <name evidence="2" type="ORF">BBBOND_0309340</name>
</gene>
<dbReference type="VEuPathDB" id="PiroplasmaDB:BBBOND_0309340"/>
<protein>
    <submittedName>
        <fullName evidence="2">Uncharacterized protein</fullName>
    </submittedName>
</protein>